<accession>A0ABP0NS26</accession>
<organism evidence="1 2">
    <name type="scientific">Durusdinium trenchii</name>
    <dbReference type="NCBI Taxonomy" id="1381693"/>
    <lineage>
        <taxon>Eukaryota</taxon>
        <taxon>Sar</taxon>
        <taxon>Alveolata</taxon>
        <taxon>Dinophyceae</taxon>
        <taxon>Suessiales</taxon>
        <taxon>Symbiodiniaceae</taxon>
        <taxon>Durusdinium</taxon>
    </lineage>
</organism>
<dbReference type="Proteomes" id="UP001642484">
    <property type="component" value="Unassembled WGS sequence"/>
</dbReference>
<protein>
    <submittedName>
        <fullName evidence="1">Uncharacterized protein</fullName>
    </submittedName>
</protein>
<reference evidence="1 2" key="1">
    <citation type="submission" date="2024-02" db="EMBL/GenBank/DDBJ databases">
        <authorList>
            <person name="Chen Y."/>
            <person name="Shah S."/>
            <person name="Dougan E. K."/>
            <person name="Thang M."/>
            <person name="Chan C."/>
        </authorList>
    </citation>
    <scope>NUCLEOTIDE SEQUENCE [LARGE SCALE GENOMIC DNA]</scope>
</reference>
<keyword evidence="2" id="KW-1185">Reference proteome</keyword>
<sequence length="135" mass="14737">MGSCAMGSCAVRCSPADSCCSGRCRDPDEKRNYQDPGDLGIERIDVLTLPVISFGKCDAPLVFELQGFWFRTDGSAVAQISDSLVIWDGGGASLLQQMGPTTITMEVEREVYVGEVAREAQPSILWNDGEQWLKK</sequence>
<evidence type="ECO:0000313" key="1">
    <source>
        <dbReference type="EMBL" id="CAK9066596.1"/>
    </source>
</evidence>
<gene>
    <name evidence="1" type="ORF">CCMP2556_LOCUS32721</name>
</gene>
<name>A0ABP0NS26_9DINO</name>
<proteinExistence type="predicted"/>
<evidence type="ECO:0000313" key="2">
    <source>
        <dbReference type="Proteomes" id="UP001642484"/>
    </source>
</evidence>
<dbReference type="EMBL" id="CAXAMN010022128">
    <property type="protein sequence ID" value="CAK9066596.1"/>
    <property type="molecule type" value="Genomic_DNA"/>
</dbReference>
<comment type="caution">
    <text evidence="1">The sequence shown here is derived from an EMBL/GenBank/DDBJ whole genome shotgun (WGS) entry which is preliminary data.</text>
</comment>